<evidence type="ECO:0000313" key="5">
    <source>
        <dbReference type="EMBL" id="KYG79343.1"/>
    </source>
</evidence>
<protein>
    <submittedName>
        <fullName evidence="5">Integrase</fullName>
    </submittedName>
</protein>
<dbReference type="GO" id="GO:0015074">
    <property type="term" value="P:DNA integration"/>
    <property type="evidence" value="ECO:0007669"/>
    <property type="project" value="InterPro"/>
</dbReference>
<dbReference type="STRING" id="1914963.AWW67_13290"/>
<organism evidence="5 6">
    <name type="scientific">Roseivirga seohaensis</name>
    <dbReference type="NCBI Taxonomy" id="1914963"/>
    <lineage>
        <taxon>Bacteria</taxon>
        <taxon>Pseudomonadati</taxon>
        <taxon>Bacteroidota</taxon>
        <taxon>Cytophagia</taxon>
        <taxon>Cytophagales</taxon>
        <taxon>Roseivirgaceae</taxon>
        <taxon>Roseivirga</taxon>
    </lineage>
</organism>
<dbReference type="PANTHER" id="PTHR30349">
    <property type="entry name" value="PHAGE INTEGRASE-RELATED"/>
    <property type="match status" value="1"/>
</dbReference>
<proteinExistence type="inferred from homology"/>
<dbReference type="SUPFAM" id="SSF56349">
    <property type="entry name" value="DNA breaking-rejoining enzymes"/>
    <property type="match status" value="1"/>
</dbReference>
<dbReference type="InterPro" id="IPR025269">
    <property type="entry name" value="SAM-like_dom"/>
</dbReference>
<dbReference type="PROSITE" id="PS51898">
    <property type="entry name" value="TYR_RECOMBINASE"/>
    <property type="match status" value="1"/>
</dbReference>
<dbReference type="GO" id="GO:0003677">
    <property type="term" value="F:DNA binding"/>
    <property type="evidence" value="ECO:0007669"/>
    <property type="project" value="UniProtKB-KW"/>
</dbReference>
<dbReference type="Pfam" id="PF17293">
    <property type="entry name" value="Arm-DNA-bind_5"/>
    <property type="match status" value="1"/>
</dbReference>
<dbReference type="InterPro" id="IPR013762">
    <property type="entry name" value="Integrase-like_cat_sf"/>
</dbReference>
<evidence type="ECO:0000259" key="4">
    <source>
        <dbReference type="PROSITE" id="PS51898"/>
    </source>
</evidence>
<dbReference type="Pfam" id="PF13102">
    <property type="entry name" value="Phage_int_SAM_5"/>
    <property type="match status" value="1"/>
</dbReference>
<dbReference type="GO" id="GO:0006310">
    <property type="term" value="P:DNA recombination"/>
    <property type="evidence" value="ECO:0007669"/>
    <property type="project" value="UniProtKB-KW"/>
</dbReference>
<evidence type="ECO:0000256" key="3">
    <source>
        <dbReference type="ARBA" id="ARBA00023172"/>
    </source>
</evidence>
<dbReference type="InterPro" id="IPR002104">
    <property type="entry name" value="Integrase_catalytic"/>
</dbReference>
<dbReference type="AlphaFoldDB" id="A0A150XKV3"/>
<sequence length="445" mass="51599">MASTKLVLWKYRQKKDGTCSLAIRITKDRKTQYIHTGYFIHEKDWNPELSNVRKSYPNSARLNNLLLKRLSEVNDSMLESETLNKDVSSREVKKKIKKKSRTNSFFKFAADRIEGKFLSGVFSVAKSERSLLCNIEEFTNLKKSQSLETAKAEILQRKRERISKGRQPGYSFLEEVKLIGKKQNLFFEDINEAFLNQFKIFCASHLGMKTRSITNHLMFIRTLFNDAISEGIVEAKYYPFAGDKEKIRLGTSQKIGLTKEEVRRIEALNLEPETQIWHTRNVWLFAYYFAGIRVSDVVKLKWSDIKSGRLYYVMDKNEKPVSLKVPDKAKAILECYKDRKNKKTIFVFPHMDKANLKDEFDVFVKVRNATSLLNDYLKQIASMCDIDKNLSNHIARHTFGNIAGDNVHPLMLQKLYRHTELKTTIGYQANFITKPADDALESVIG</sequence>
<dbReference type="InterPro" id="IPR035386">
    <property type="entry name" value="Arm-DNA-bind_5"/>
</dbReference>
<evidence type="ECO:0000256" key="1">
    <source>
        <dbReference type="ARBA" id="ARBA00008857"/>
    </source>
</evidence>
<dbReference type="Proteomes" id="UP000075663">
    <property type="component" value="Unassembled WGS sequence"/>
</dbReference>
<reference evidence="5 6" key="1">
    <citation type="submission" date="2016-01" db="EMBL/GenBank/DDBJ databases">
        <title>Genome sequencing of Roseivirga seohaensis SW-152.</title>
        <authorList>
            <person name="Selvaratnam C."/>
            <person name="Thevarajoo S."/>
            <person name="Goh K.M."/>
            <person name="Ee R."/>
            <person name="Chan K.-G."/>
            <person name="Chong C.S."/>
        </authorList>
    </citation>
    <scope>NUCLEOTIDE SEQUENCE [LARGE SCALE GENOMIC DNA]</scope>
    <source>
        <strain evidence="5 6">SW-152</strain>
    </source>
</reference>
<dbReference type="Gene3D" id="1.10.150.130">
    <property type="match status" value="1"/>
</dbReference>
<feature type="domain" description="Tyr recombinase" evidence="4">
    <location>
        <begin position="252"/>
        <end position="445"/>
    </location>
</feature>
<evidence type="ECO:0000256" key="2">
    <source>
        <dbReference type="ARBA" id="ARBA00023125"/>
    </source>
</evidence>
<evidence type="ECO:0000313" key="6">
    <source>
        <dbReference type="Proteomes" id="UP000075663"/>
    </source>
</evidence>
<dbReference type="Gene3D" id="1.10.443.10">
    <property type="entry name" value="Intergrase catalytic core"/>
    <property type="match status" value="1"/>
</dbReference>
<accession>A0A150XKV3</accession>
<keyword evidence="3" id="KW-0233">DNA recombination</keyword>
<gene>
    <name evidence="5" type="ORF">AWW67_13290</name>
</gene>
<dbReference type="RefSeq" id="WP_062303472.1">
    <property type="nucleotide sequence ID" value="NZ_LRPB01000049.1"/>
</dbReference>
<dbReference type="Pfam" id="PF00589">
    <property type="entry name" value="Phage_integrase"/>
    <property type="match status" value="1"/>
</dbReference>
<dbReference type="EMBL" id="LRPB01000049">
    <property type="protein sequence ID" value="KYG79343.1"/>
    <property type="molecule type" value="Genomic_DNA"/>
</dbReference>
<dbReference type="PANTHER" id="PTHR30349:SF64">
    <property type="entry name" value="PROPHAGE INTEGRASE INTD-RELATED"/>
    <property type="match status" value="1"/>
</dbReference>
<dbReference type="InterPro" id="IPR010998">
    <property type="entry name" value="Integrase_recombinase_N"/>
</dbReference>
<comment type="caution">
    <text evidence="5">The sequence shown here is derived from an EMBL/GenBank/DDBJ whole genome shotgun (WGS) entry which is preliminary data.</text>
</comment>
<keyword evidence="2" id="KW-0238">DNA-binding</keyword>
<dbReference type="InterPro" id="IPR050090">
    <property type="entry name" value="Tyrosine_recombinase_XerCD"/>
</dbReference>
<comment type="similarity">
    <text evidence="1">Belongs to the 'phage' integrase family.</text>
</comment>
<dbReference type="InterPro" id="IPR011010">
    <property type="entry name" value="DNA_brk_join_enz"/>
</dbReference>
<name>A0A150XKV3_9BACT</name>